<dbReference type="Proteomes" id="UP000826195">
    <property type="component" value="Unassembled WGS sequence"/>
</dbReference>
<gene>
    <name evidence="1" type="ORF">KQX54_005435</name>
</gene>
<name>A0AAV7I5Q4_COTGL</name>
<comment type="caution">
    <text evidence="1">The sequence shown here is derived from an EMBL/GenBank/DDBJ whole genome shotgun (WGS) entry which is preliminary data.</text>
</comment>
<sequence>MKLRRRCIQTLGVSVKQLRRKLVELGARILHVHQTSKSSDMALMVASARTSRVSSVWPRMRFRGCFHCSSLRSSCLGRDCPDRVAPVDMDFQIFY</sequence>
<dbReference type="EMBL" id="JAHXZJ010001119">
    <property type="protein sequence ID" value="KAH0553876.1"/>
    <property type="molecule type" value="Genomic_DNA"/>
</dbReference>
<proteinExistence type="predicted"/>
<protein>
    <submittedName>
        <fullName evidence="1">Uncharacterized protein</fullName>
    </submittedName>
</protein>
<keyword evidence="2" id="KW-1185">Reference proteome</keyword>
<organism evidence="1 2">
    <name type="scientific">Cotesia glomerata</name>
    <name type="common">Lepidopteran parasitic wasp</name>
    <name type="synonym">Apanteles glomeratus</name>
    <dbReference type="NCBI Taxonomy" id="32391"/>
    <lineage>
        <taxon>Eukaryota</taxon>
        <taxon>Metazoa</taxon>
        <taxon>Ecdysozoa</taxon>
        <taxon>Arthropoda</taxon>
        <taxon>Hexapoda</taxon>
        <taxon>Insecta</taxon>
        <taxon>Pterygota</taxon>
        <taxon>Neoptera</taxon>
        <taxon>Endopterygota</taxon>
        <taxon>Hymenoptera</taxon>
        <taxon>Apocrita</taxon>
        <taxon>Ichneumonoidea</taxon>
        <taxon>Braconidae</taxon>
        <taxon>Microgastrinae</taxon>
        <taxon>Cotesia</taxon>
    </lineage>
</organism>
<evidence type="ECO:0000313" key="2">
    <source>
        <dbReference type="Proteomes" id="UP000826195"/>
    </source>
</evidence>
<reference evidence="1 2" key="1">
    <citation type="journal article" date="2021" name="J. Hered.">
        <title>A chromosome-level genome assembly of the parasitoid wasp, Cotesia glomerata (Hymenoptera: Braconidae).</title>
        <authorList>
            <person name="Pinto B.J."/>
            <person name="Weis J.J."/>
            <person name="Gamble T."/>
            <person name="Ode P.J."/>
            <person name="Paul R."/>
            <person name="Zaspel J.M."/>
        </authorList>
    </citation>
    <scope>NUCLEOTIDE SEQUENCE [LARGE SCALE GENOMIC DNA]</scope>
    <source>
        <strain evidence="1">CgM1</strain>
    </source>
</reference>
<evidence type="ECO:0000313" key="1">
    <source>
        <dbReference type="EMBL" id="KAH0553876.1"/>
    </source>
</evidence>
<accession>A0AAV7I5Q4</accession>
<dbReference type="AlphaFoldDB" id="A0AAV7I5Q4"/>